<comment type="caution">
    <text evidence="2">The sequence shown here is derived from an EMBL/GenBank/DDBJ whole genome shotgun (WGS) entry which is preliminary data.</text>
</comment>
<reference evidence="3" key="1">
    <citation type="journal article" date="2019" name="Int. J. Syst. Evol. Microbiol.">
        <title>The Global Catalogue of Microorganisms (GCM) 10K type strain sequencing project: providing services to taxonomists for standard genome sequencing and annotation.</title>
        <authorList>
            <consortium name="The Broad Institute Genomics Platform"/>
            <consortium name="The Broad Institute Genome Sequencing Center for Infectious Disease"/>
            <person name="Wu L."/>
            <person name="Ma J."/>
        </authorList>
    </citation>
    <scope>NUCLEOTIDE SEQUENCE [LARGE SCALE GENOMIC DNA]</scope>
    <source>
        <strain evidence="3">JCM 18053</strain>
    </source>
</reference>
<dbReference type="EMBL" id="BAABIA010000001">
    <property type="protein sequence ID" value="GAA5134026.1"/>
    <property type="molecule type" value="Genomic_DNA"/>
</dbReference>
<evidence type="ECO:0000256" key="1">
    <source>
        <dbReference type="SAM" id="MobiDB-lite"/>
    </source>
</evidence>
<evidence type="ECO:0000313" key="3">
    <source>
        <dbReference type="Proteomes" id="UP001499852"/>
    </source>
</evidence>
<organism evidence="2 3">
    <name type="scientific">Prosthecobacter algae</name>
    <dbReference type="NCBI Taxonomy" id="1144682"/>
    <lineage>
        <taxon>Bacteria</taxon>
        <taxon>Pseudomonadati</taxon>
        <taxon>Verrucomicrobiota</taxon>
        <taxon>Verrucomicrobiia</taxon>
        <taxon>Verrucomicrobiales</taxon>
        <taxon>Verrucomicrobiaceae</taxon>
        <taxon>Prosthecobacter</taxon>
    </lineage>
</organism>
<feature type="compositionally biased region" description="Polar residues" evidence="1">
    <location>
        <begin position="74"/>
        <end position="84"/>
    </location>
</feature>
<name>A0ABP9NWP5_9BACT</name>
<evidence type="ECO:0000313" key="2">
    <source>
        <dbReference type="EMBL" id="GAA5134026.1"/>
    </source>
</evidence>
<proteinExistence type="predicted"/>
<protein>
    <submittedName>
        <fullName evidence="2">Uncharacterized protein</fullName>
    </submittedName>
</protein>
<gene>
    <name evidence="2" type="ORF">GCM10023213_04910</name>
</gene>
<keyword evidence="3" id="KW-1185">Reference proteome</keyword>
<feature type="region of interest" description="Disordered" evidence="1">
    <location>
        <begin position="41"/>
        <end position="141"/>
    </location>
</feature>
<dbReference type="Proteomes" id="UP001499852">
    <property type="component" value="Unassembled WGS sequence"/>
</dbReference>
<accession>A0ABP9NWP5</accession>
<feature type="compositionally biased region" description="Pro residues" evidence="1">
    <location>
        <begin position="99"/>
        <end position="123"/>
    </location>
</feature>
<sequence length="275" mass="29668">MTTFDLDPAALLKVAAQVACEYGCEVRVSRRGAFSVRPLAARPTSTDRVRRHRENKRLLSQAEPAVESRAAEQCKTSSDTANRNETPETLPESASICPSLPPSPPSPVPPSSTPALTPVPPPARTSRPQAARRQETENNLRLAQEVPLPAALDTAEFRTLWADWCCHRAALARLNPQKQWTALAARNTLAECARHGLKTALEAIPCAIANGWQSLVWERLTAPRGSGSGGGFNRPHNGGNGIPGSVFCNKPRPRNQAYLASEATLGLTADQISKF</sequence>
<dbReference type="RefSeq" id="WP_345734788.1">
    <property type="nucleotide sequence ID" value="NZ_BAABIA010000001.1"/>
</dbReference>